<dbReference type="PROSITE" id="PS50002">
    <property type="entry name" value="SH3"/>
    <property type="match status" value="1"/>
</dbReference>
<feature type="region of interest" description="Disordered" evidence="3">
    <location>
        <begin position="231"/>
        <end position="250"/>
    </location>
</feature>
<evidence type="ECO:0000313" key="6">
    <source>
        <dbReference type="EMBL" id="KAJ7342884.1"/>
    </source>
</evidence>
<evidence type="ECO:0000256" key="1">
    <source>
        <dbReference type="ARBA" id="ARBA00022443"/>
    </source>
</evidence>
<name>A0AAD7ENI1_9AGAR</name>
<organism evidence="6 7">
    <name type="scientific">Mycena albidolilacea</name>
    <dbReference type="NCBI Taxonomy" id="1033008"/>
    <lineage>
        <taxon>Eukaryota</taxon>
        <taxon>Fungi</taxon>
        <taxon>Dikarya</taxon>
        <taxon>Basidiomycota</taxon>
        <taxon>Agaricomycotina</taxon>
        <taxon>Agaricomycetes</taxon>
        <taxon>Agaricomycetidae</taxon>
        <taxon>Agaricales</taxon>
        <taxon>Marasmiineae</taxon>
        <taxon>Mycenaceae</taxon>
        <taxon>Mycena</taxon>
    </lineage>
</organism>
<dbReference type="SUPFAM" id="SSF50044">
    <property type="entry name" value="SH3-domain"/>
    <property type="match status" value="1"/>
</dbReference>
<feature type="compositionally biased region" description="Polar residues" evidence="3">
    <location>
        <begin position="163"/>
        <end position="172"/>
    </location>
</feature>
<keyword evidence="4" id="KW-0812">Transmembrane</keyword>
<evidence type="ECO:0000256" key="3">
    <source>
        <dbReference type="SAM" id="MobiDB-lite"/>
    </source>
</evidence>
<evidence type="ECO:0000313" key="7">
    <source>
        <dbReference type="Proteomes" id="UP001218218"/>
    </source>
</evidence>
<feature type="region of interest" description="Disordered" evidence="3">
    <location>
        <begin position="161"/>
        <end position="216"/>
    </location>
</feature>
<dbReference type="Pfam" id="PF00018">
    <property type="entry name" value="SH3_1"/>
    <property type="match status" value="1"/>
</dbReference>
<accession>A0AAD7ENI1</accession>
<feature type="transmembrane region" description="Helical" evidence="4">
    <location>
        <begin position="55"/>
        <end position="74"/>
    </location>
</feature>
<dbReference type="InterPro" id="IPR001452">
    <property type="entry name" value="SH3_domain"/>
</dbReference>
<feature type="transmembrane region" description="Helical" evidence="4">
    <location>
        <begin position="113"/>
        <end position="133"/>
    </location>
</feature>
<feature type="compositionally biased region" description="Basic and acidic residues" evidence="3">
    <location>
        <begin position="192"/>
        <end position="209"/>
    </location>
</feature>
<evidence type="ECO:0000256" key="4">
    <source>
        <dbReference type="SAM" id="Phobius"/>
    </source>
</evidence>
<dbReference type="Proteomes" id="UP001218218">
    <property type="component" value="Unassembled WGS sequence"/>
</dbReference>
<reference evidence="6" key="1">
    <citation type="submission" date="2023-03" db="EMBL/GenBank/DDBJ databases">
        <title>Massive genome expansion in bonnet fungi (Mycena s.s.) driven by repeated elements and novel gene families across ecological guilds.</title>
        <authorList>
            <consortium name="Lawrence Berkeley National Laboratory"/>
            <person name="Harder C.B."/>
            <person name="Miyauchi S."/>
            <person name="Viragh M."/>
            <person name="Kuo A."/>
            <person name="Thoen E."/>
            <person name="Andreopoulos B."/>
            <person name="Lu D."/>
            <person name="Skrede I."/>
            <person name="Drula E."/>
            <person name="Henrissat B."/>
            <person name="Morin E."/>
            <person name="Kohler A."/>
            <person name="Barry K."/>
            <person name="LaButti K."/>
            <person name="Morin E."/>
            <person name="Salamov A."/>
            <person name="Lipzen A."/>
            <person name="Mereny Z."/>
            <person name="Hegedus B."/>
            <person name="Baldrian P."/>
            <person name="Stursova M."/>
            <person name="Weitz H."/>
            <person name="Taylor A."/>
            <person name="Grigoriev I.V."/>
            <person name="Nagy L.G."/>
            <person name="Martin F."/>
            <person name="Kauserud H."/>
        </authorList>
    </citation>
    <scope>NUCLEOTIDE SEQUENCE</scope>
    <source>
        <strain evidence="6">CBHHK002</strain>
    </source>
</reference>
<evidence type="ECO:0000256" key="2">
    <source>
        <dbReference type="PROSITE-ProRule" id="PRU00192"/>
    </source>
</evidence>
<keyword evidence="4" id="KW-1133">Transmembrane helix</keyword>
<gene>
    <name evidence="6" type="ORF">DFH08DRAFT_747640</name>
</gene>
<feature type="domain" description="SH3" evidence="5">
    <location>
        <begin position="285"/>
        <end position="345"/>
    </location>
</feature>
<evidence type="ECO:0000259" key="5">
    <source>
        <dbReference type="PROSITE" id="PS50002"/>
    </source>
</evidence>
<sequence>MQEEQDTHHKRYRLAAVLSNYFYAITLLLASGAWVVAFVAQIAVTKIVGHEAVGVMWFAVFLQLFLILGVFGILASGDMSAFRLQACAFSILASVFAVIGVDMSIFAGQPARSAMAGGWIVLSAVDMLWVLLFSAEPHTPFARLVESMGVGSGRARNNDIEHQASSTQSSNGKESKFSKSEIASDGSPDATKVGHDARGEHDSSPEISKDWTGMGRQKIVDRTQDTVVTEENEGLDSAQNHSFPPPSSKNRRAVYIEEPRPLSVIYDHTEGTGEEEDSRRESANLYPFRVRARSDWIPRSPSEISFKKGDILHSAEKEGKKWWKVKKVDGTVGSAPSNYFKVLGS</sequence>
<comment type="caution">
    <text evidence="6">The sequence shown here is derived from an EMBL/GenBank/DDBJ whole genome shotgun (WGS) entry which is preliminary data.</text>
</comment>
<dbReference type="InterPro" id="IPR036028">
    <property type="entry name" value="SH3-like_dom_sf"/>
</dbReference>
<protein>
    <recommendedName>
        <fullName evidence="5">SH3 domain-containing protein</fullName>
    </recommendedName>
</protein>
<dbReference type="AlphaFoldDB" id="A0AAD7ENI1"/>
<dbReference type="Gene3D" id="2.30.30.40">
    <property type="entry name" value="SH3 Domains"/>
    <property type="match status" value="1"/>
</dbReference>
<feature type="transmembrane region" description="Helical" evidence="4">
    <location>
        <begin position="21"/>
        <end position="43"/>
    </location>
</feature>
<dbReference type="SMART" id="SM00326">
    <property type="entry name" value="SH3"/>
    <property type="match status" value="1"/>
</dbReference>
<proteinExistence type="predicted"/>
<dbReference type="EMBL" id="JARIHO010000024">
    <property type="protein sequence ID" value="KAJ7342884.1"/>
    <property type="molecule type" value="Genomic_DNA"/>
</dbReference>
<feature type="transmembrane region" description="Helical" evidence="4">
    <location>
        <begin position="86"/>
        <end position="107"/>
    </location>
</feature>
<keyword evidence="4" id="KW-0472">Membrane</keyword>
<keyword evidence="7" id="KW-1185">Reference proteome</keyword>
<keyword evidence="1 2" id="KW-0728">SH3 domain</keyword>